<protein>
    <recommendedName>
        <fullName evidence="1">Complex 1 LYR protein domain-containing protein</fullName>
    </recommendedName>
</protein>
<dbReference type="CDD" id="cd20272">
    <property type="entry name" value="Complex1_LYR_MIEF1-MP"/>
    <property type="match status" value="1"/>
</dbReference>
<evidence type="ECO:0000259" key="1">
    <source>
        <dbReference type="Pfam" id="PF05347"/>
    </source>
</evidence>
<evidence type="ECO:0000313" key="3">
    <source>
        <dbReference type="Proteomes" id="UP001176941"/>
    </source>
</evidence>
<gene>
    <name evidence="2" type="ORF">MRATA1EN1_LOCUS14918</name>
</gene>
<proteinExistence type="predicted"/>
<dbReference type="InterPro" id="IPR045300">
    <property type="entry name" value="Complex1_LYR_MIEF1-MP"/>
</dbReference>
<reference evidence="2" key="1">
    <citation type="submission" date="2023-04" db="EMBL/GenBank/DDBJ databases">
        <authorList>
            <consortium name="ELIXIR-Norway"/>
        </authorList>
    </citation>
    <scope>NUCLEOTIDE SEQUENCE [LARGE SCALE GENOMIC DNA]</scope>
</reference>
<dbReference type="Pfam" id="PF05347">
    <property type="entry name" value="Complex1_LYR"/>
    <property type="match status" value="1"/>
</dbReference>
<keyword evidence="3" id="KW-1185">Reference proteome</keyword>
<name>A0ABN8YYE3_RANTA</name>
<dbReference type="InterPro" id="IPR008011">
    <property type="entry name" value="Complex1_LYR_dom"/>
</dbReference>
<sequence length="139" mass="15556">MESSLIRLYPPSPSSRPALGFLLEAAPGPRPNLRSCPGAPEPTCPSLRVSPPRFGAILPSLTPSPCQSPMASWSREAVLSLYRALLRQGRQLRYTDRDFYLASIRREFRKNQKLEDPEAREKQLEKGLVFLHSKLGGII</sequence>
<accession>A0ABN8YYE3</accession>
<feature type="domain" description="Complex 1 LYR protein" evidence="1">
    <location>
        <begin position="77"/>
        <end position="127"/>
    </location>
</feature>
<organism evidence="2 3">
    <name type="scientific">Rangifer tarandus platyrhynchus</name>
    <name type="common">Svalbard reindeer</name>
    <dbReference type="NCBI Taxonomy" id="3082113"/>
    <lineage>
        <taxon>Eukaryota</taxon>
        <taxon>Metazoa</taxon>
        <taxon>Chordata</taxon>
        <taxon>Craniata</taxon>
        <taxon>Vertebrata</taxon>
        <taxon>Euteleostomi</taxon>
        <taxon>Mammalia</taxon>
        <taxon>Eutheria</taxon>
        <taxon>Laurasiatheria</taxon>
        <taxon>Artiodactyla</taxon>
        <taxon>Ruminantia</taxon>
        <taxon>Pecora</taxon>
        <taxon>Cervidae</taxon>
        <taxon>Odocoileinae</taxon>
        <taxon>Rangifer</taxon>
    </lineage>
</organism>
<evidence type="ECO:0000313" key="2">
    <source>
        <dbReference type="EMBL" id="CAI9165956.1"/>
    </source>
</evidence>
<dbReference type="EMBL" id="OX459961">
    <property type="protein sequence ID" value="CAI9165956.1"/>
    <property type="molecule type" value="Genomic_DNA"/>
</dbReference>
<dbReference type="Proteomes" id="UP001176941">
    <property type="component" value="Chromosome 25"/>
</dbReference>